<evidence type="ECO:0000313" key="1">
    <source>
        <dbReference type="EMBL" id="HIH16286.1"/>
    </source>
</evidence>
<dbReference type="PROSITE" id="PS51257">
    <property type="entry name" value="PROKAR_LIPOPROTEIN"/>
    <property type="match status" value="1"/>
</dbReference>
<organism evidence="1 3">
    <name type="scientific">Candidatus Iainarchaeum sp</name>
    <dbReference type="NCBI Taxonomy" id="3101447"/>
    <lineage>
        <taxon>Archaea</taxon>
        <taxon>Candidatus Iainarchaeota</taxon>
        <taxon>Candidatus Iainarchaeia</taxon>
        <taxon>Candidatus Iainarchaeales</taxon>
        <taxon>Candidatus Iainarchaeaceae</taxon>
        <taxon>Candidatus Iainarchaeum</taxon>
    </lineage>
</organism>
<evidence type="ECO:0000313" key="3">
    <source>
        <dbReference type="Proteomes" id="UP000564964"/>
    </source>
</evidence>
<sequence>MDRALLAGLVGLLVLGLSGCAQKAIEERVWVELEPVQCQGNPWEPVGKEFSGEADALKAYYQARGVEIYDYQYVERTLNTCTACACPRGDKYRLLVDAKNRDAVFFWPKKATEKAGVFFEASVKPEKVDAGSEVLVQLRNNSMKPVYFGGCNDYAVESLVEGQWRELPKFVKQCGWEGLPKKAEGQNFLEWTENRVDIPGRHRLVFQLGLDCLEQRPLSEANCRIRIPLRSNEFTVNPLQEIPESQLRACSTSAECVKAVEGCCDCANGGRNTAINRKFLSPWLKKREAGCLTVMCPTVLSTDPSCSETHSPQCVEGTCQLTAKAVDVVAAARTRFKRLASGPFSRAGTEVEVHRGKESFQGLWENTYAQLAPKPDLPAVDFNASMVVGLYMQRITGSPYLVKVERVEETDTALIIWYSKRYATPVEIRNIVEFAPYELIEVPQSAKNVEMQVLSSASGEDANALERRGVRQSG</sequence>
<dbReference type="EMBL" id="DUGH01000067">
    <property type="protein sequence ID" value="HIH16286.1"/>
    <property type="molecule type" value="Genomic_DNA"/>
</dbReference>
<dbReference type="EMBL" id="JAGVWE010000005">
    <property type="protein sequence ID" value="MBS3063477.1"/>
    <property type="molecule type" value="Genomic_DNA"/>
</dbReference>
<protein>
    <recommendedName>
        <fullName evidence="4">Protease complex subunit PrcB family protein</fullName>
    </recommendedName>
</protein>
<evidence type="ECO:0000313" key="2">
    <source>
        <dbReference type="EMBL" id="MBS3063477.1"/>
    </source>
</evidence>
<evidence type="ECO:0008006" key="4">
    <source>
        <dbReference type="Google" id="ProtNLM"/>
    </source>
</evidence>
<reference evidence="2" key="2">
    <citation type="submission" date="2021-03" db="EMBL/GenBank/DDBJ databases">
        <authorList>
            <person name="Jaffe A."/>
        </authorList>
    </citation>
    <scope>NUCLEOTIDE SEQUENCE</scope>
    <source>
        <strain evidence="2">RIFCSPLOWO2_01_FULL_58_19</strain>
    </source>
</reference>
<name>A0A7J4JM02_9ARCH</name>
<comment type="caution">
    <text evidence="1">The sequence shown here is derived from an EMBL/GenBank/DDBJ whole genome shotgun (WGS) entry which is preliminary data.</text>
</comment>
<reference evidence="2" key="3">
    <citation type="submission" date="2021-05" db="EMBL/GenBank/DDBJ databases">
        <title>Protein family content uncovers lineage relationships and bacterial pathway maintenance mechanisms in DPANN archaea.</title>
        <authorList>
            <person name="Castelle C.J."/>
            <person name="Meheust R."/>
            <person name="Jaffe A.L."/>
            <person name="Seitz K."/>
            <person name="Gong X."/>
            <person name="Baker B.J."/>
            <person name="Banfield J.F."/>
        </authorList>
    </citation>
    <scope>NUCLEOTIDE SEQUENCE</scope>
    <source>
        <strain evidence="2">RIFCSPLOWO2_01_FULL_58_19</strain>
    </source>
</reference>
<dbReference type="Proteomes" id="UP000564964">
    <property type="component" value="Unassembled WGS sequence"/>
</dbReference>
<gene>
    <name evidence="1" type="ORF">HA252_02690</name>
    <name evidence="2" type="ORF">J4203_06445</name>
</gene>
<reference evidence="1" key="1">
    <citation type="journal article" date="2020" name="bioRxiv">
        <title>A rank-normalized archaeal taxonomy based on genome phylogeny resolves widespread incomplete and uneven classifications.</title>
        <authorList>
            <person name="Rinke C."/>
            <person name="Chuvochina M."/>
            <person name="Mussig A.J."/>
            <person name="Chaumeil P.-A."/>
            <person name="Waite D.W."/>
            <person name="Whitman W.B."/>
            <person name="Parks D.H."/>
            <person name="Hugenholtz P."/>
        </authorList>
    </citation>
    <scope>NUCLEOTIDE SEQUENCE</scope>
    <source>
        <strain evidence="1">UBA10219</strain>
    </source>
</reference>
<dbReference type="Proteomes" id="UP000678237">
    <property type="component" value="Unassembled WGS sequence"/>
</dbReference>
<proteinExistence type="predicted"/>
<dbReference type="AlphaFoldDB" id="A0A7J4JM02"/>
<accession>A0A7J4JM02</accession>